<organism evidence="1 2">
    <name type="scientific">Phocaeicola vulgatus</name>
    <name type="common">Bacteroides vulgatus</name>
    <dbReference type="NCBI Taxonomy" id="821"/>
    <lineage>
        <taxon>Bacteria</taxon>
        <taxon>Pseudomonadati</taxon>
        <taxon>Bacteroidota</taxon>
        <taxon>Bacteroidia</taxon>
        <taxon>Bacteroidales</taxon>
        <taxon>Bacteroidaceae</taxon>
        <taxon>Phocaeicola</taxon>
    </lineage>
</organism>
<proteinExistence type="predicted"/>
<protein>
    <submittedName>
        <fullName evidence="1">Uncharacterized protein</fullName>
    </submittedName>
</protein>
<accession>A0A415BH77</accession>
<evidence type="ECO:0000313" key="1">
    <source>
        <dbReference type="EMBL" id="RHI84065.1"/>
    </source>
</evidence>
<evidence type="ECO:0000313" key="2">
    <source>
        <dbReference type="Proteomes" id="UP000285777"/>
    </source>
</evidence>
<dbReference type="AlphaFoldDB" id="A0A415BH77"/>
<dbReference type="EMBL" id="QRLF01000048">
    <property type="protein sequence ID" value="RHI84065.1"/>
    <property type="molecule type" value="Genomic_DNA"/>
</dbReference>
<comment type="caution">
    <text evidence="1">The sequence shown here is derived from an EMBL/GenBank/DDBJ whole genome shotgun (WGS) entry which is preliminary data.</text>
</comment>
<sequence>MVRALLFLCMPYSRSPTGKASRLGRKKYRSAKREDDFFPADPQGPALRPGGERLPLLQRNKCVLFCFLFLPSVIIPCR</sequence>
<dbReference type="Proteomes" id="UP000285777">
    <property type="component" value="Unassembled WGS sequence"/>
</dbReference>
<gene>
    <name evidence="1" type="ORF">DW150_20745</name>
</gene>
<reference evidence="1 2" key="1">
    <citation type="submission" date="2018-08" db="EMBL/GenBank/DDBJ databases">
        <title>A genome reference for cultivated species of the human gut microbiota.</title>
        <authorList>
            <person name="Zou Y."/>
            <person name="Xue W."/>
            <person name="Luo G."/>
        </authorList>
    </citation>
    <scope>NUCLEOTIDE SEQUENCE [LARGE SCALE GENOMIC DNA]</scope>
    <source>
        <strain evidence="1 2">AM13-21</strain>
    </source>
</reference>
<name>A0A415BH77_PHOVU</name>